<evidence type="ECO:0000313" key="3">
    <source>
        <dbReference type="Proteomes" id="UP001237152"/>
    </source>
</evidence>
<dbReference type="InterPro" id="IPR023214">
    <property type="entry name" value="HAD_sf"/>
</dbReference>
<dbReference type="Gene3D" id="3.40.50.1000">
    <property type="entry name" value="HAD superfamily/HAD-like"/>
    <property type="match status" value="1"/>
</dbReference>
<dbReference type="Proteomes" id="UP001237152">
    <property type="component" value="Segment"/>
</dbReference>
<reference evidence="2" key="1">
    <citation type="journal article" date="2019" name="Front. Microbiol.">
        <title>Pandoravirus Celtis Illustrates the Microevolution Processes at Work in the Giant Pandoraviridae Genomes.</title>
        <authorList>
            <person name="Legendre M."/>
            <person name="Alempic J.M."/>
            <person name="Philippe N."/>
            <person name="Lartigue A."/>
            <person name="Jeudy S."/>
            <person name="Poirot O."/>
            <person name="Ta N.T."/>
            <person name="Nin S."/>
            <person name="Coute Y."/>
            <person name="Abergel C."/>
            <person name="Claverie J.M."/>
        </authorList>
    </citation>
    <scope>NUCLEOTIDE SEQUENCE</scope>
</reference>
<protein>
    <submittedName>
        <fullName evidence="2">Haloacid dehydrogenase incomplete domain containing protein</fullName>
    </submittedName>
</protein>
<organism evidence="2 3">
    <name type="scientific">Pandoravirus celtis</name>
    <dbReference type="NCBI Taxonomy" id="2568002"/>
    <lineage>
        <taxon>Viruses</taxon>
        <taxon>Pandoravirus</taxon>
    </lineage>
</organism>
<name>A0A4D6EH14_9VIRU</name>
<feature type="region of interest" description="Disordered" evidence="1">
    <location>
        <begin position="41"/>
        <end position="106"/>
    </location>
</feature>
<feature type="region of interest" description="Disordered" evidence="1">
    <location>
        <begin position="1"/>
        <end position="23"/>
    </location>
</feature>
<dbReference type="EMBL" id="MK174290">
    <property type="protein sequence ID" value="QBZ80752.1"/>
    <property type="molecule type" value="Genomic_DNA"/>
</dbReference>
<proteinExistence type="predicted"/>
<evidence type="ECO:0000313" key="2">
    <source>
        <dbReference type="EMBL" id="QBZ80752.1"/>
    </source>
</evidence>
<sequence>MPVHASPAGRMANPPRARRTSFGPVTVAAVGQTTERTLAMLGTRRRRDSLNSLASPSWSALGRPQPPPGSPAWTAGLAPMAPASPSWGLATPTPHHGTSSLLLQQQQQHDPAAFKAAVDAYMTSPTYERFVESLCAEAMRAIEEFLRTVPAGVPVVYVFDVDDTLLSSHPGRRHRFAAHLLSMGVRMPPPFCPRLIPLCASISGCARAACARSSSRAVDRPTRPSPWTTCAGWASTGTTMPSFAQRARPRSTWTPSTLKRHSASASSTPATWCWAP</sequence>
<gene>
    <name evidence="2" type="ORF">pclt_cds_154</name>
</gene>
<accession>A0A4D6EH14</accession>
<evidence type="ECO:0000256" key="1">
    <source>
        <dbReference type="SAM" id="MobiDB-lite"/>
    </source>
</evidence>